<dbReference type="SUPFAM" id="SSF51161">
    <property type="entry name" value="Trimeric LpxA-like enzymes"/>
    <property type="match status" value="1"/>
</dbReference>
<name>A0A1M5RYD0_9GAMM</name>
<evidence type="ECO:0000313" key="8">
    <source>
        <dbReference type="Proteomes" id="UP000184268"/>
    </source>
</evidence>
<evidence type="ECO:0000256" key="3">
    <source>
        <dbReference type="ARBA" id="ARBA00022737"/>
    </source>
</evidence>
<keyword evidence="3" id="KW-0677">Repeat</keyword>
<sequence length="184" mass="19765">MSEQWQKMVSGQNYQPWDAELTAKRQQAKVICHRFNQTCPSEESQRRALLAQLLGQESDAHIEAPFHCDYGSNLKLGKRFYANHGCTLLDPAAIVIGDDVLLAPGVVIATATHPIDPERRAAGEESAQAITIGNRVWLGANVSVCPGVTIGDNVVVGAGSVVTRDLPANTVCAGNPARVIRPVE</sequence>
<dbReference type="PANTHER" id="PTHR43017">
    <property type="entry name" value="GALACTOSIDE O-ACETYLTRANSFERASE"/>
    <property type="match status" value="1"/>
</dbReference>
<evidence type="ECO:0000259" key="6">
    <source>
        <dbReference type="SMART" id="SM01266"/>
    </source>
</evidence>
<dbReference type="Gene3D" id="2.160.10.10">
    <property type="entry name" value="Hexapeptide repeat proteins"/>
    <property type="match status" value="1"/>
</dbReference>
<proteinExistence type="inferred from homology"/>
<dbReference type="OrthoDB" id="9815592at2"/>
<comment type="similarity">
    <text evidence="1 5">Belongs to the transferase hexapeptide repeat family.</text>
</comment>
<evidence type="ECO:0000256" key="4">
    <source>
        <dbReference type="ARBA" id="ARBA00023315"/>
    </source>
</evidence>
<keyword evidence="2 5" id="KW-0808">Transferase</keyword>
<evidence type="ECO:0000313" key="7">
    <source>
        <dbReference type="EMBL" id="SHH31210.1"/>
    </source>
</evidence>
<protein>
    <recommendedName>
        <fullName evidence="5">Acetyltransferase</fullName>
        <ecNumber evidence="5">2.3.1.-</ecNumber>
    </recommendedName>
</protein>
<dbReference type="EC" id="2.3.1.-" evidence="5"/>
<organism evidence="7 8">
    <name type="scientific">Ferrimonas marina</name>
    <dbReference type="NCBI Taxonomy" id="299255"/>
    <lineage>
        <taxon>Bacteria</taxon>
        <taxon>Pseudomonadati</taxon>
        <taxon>Pseudomonadota</taxon>
        <taxon>Gammaproteobacteria</taxon>
        <taxon>Alteromonadales</taxon>
        <taxon>Ferrimonadaceae</taxon>
        <taxon>Ferrimonas</taxon>
    </lineage>
</organism>
<dbReference type="SMART" id="SM01266">
    <property type="entry name" value="Mac"/>
    <property type="match status" value="1"/>
</dbReference>
<dbReference type="STRING" id="299255.SAMN02745129_1799"/>
<dbReference type="RefSeq" id="WP_067659256.1">
    <property type="nucleotide sequence ID" value="NZ_FQXG01000002.1"/>
</dbReference>
<dbReference type="InterPro" id="IPR039369">
    <property type="entry name" value="LacA-like"/>
</dbReference>
<feature type="domain" description="Maltose/galactoside acetyltransferase" evidence="6">
    <location>
        <begin position="5"/>
        <end position="59"/>
    </location>
</feature>
<dbReference type="PANTHER" id="PTHR43017:SF1">
    <property type="entry name" value="ACETYLTRANSFERASE YJL218W-RELATED"/>
    <property type="match status" value="1"/>
</dbReference>
<evidence type="ECO:0000256" key="2">
    <source>
        <dbReference type="ARBA" id="ARBA00022679"/>
    </source>
</evidence>
<dbReference type="CDD" id="cd03357">
    <property type="entry name" value="LbH_MAT_GAT"/>
    <property type="match status" value="1"/>
</dbReference>
<accession>A0A1M5RYD0</accession>
<dbReference type="Pfam" id="PF12464">
    <property type="entry name" value="Mac"/>
    <property type="match status" value="1"/>
</dbReference>
<dbReference type="GO" id="GO:0008870">
    <property type="term" value="F:galactoside O-acetyltransferase activity"/>
    <property type="evidence" value="ECO:0007669"/>
    <property type="project" value="TreeGrafter"/>
</dbReference>
<keyword evidence="4 5" id="KW-0012">Acyltransferase</keyword>
<dbReference type="InterPro" id="IPR001451">
    <property type="entry name" value="Hexapep"/>
</dbReference>
<evidence type="ECO:0000256" key="5">
    <source>
        <dbReference type="RuleBase" id="RU367021"/>
    </source>
</evidence>
<dbReference type="AlphaFoldDB" id="A0A1M5RYD0"/>
<dbReference type="InterPro" id="IPR011004">
    <property type="entry name" value="Trimer_LpxA-like_sf"/>
</dbReference>
<reference evidence="7 8" key="1">
    <citation type="submission" date="2016-11" db="EMBL/GenBank/DDBJ databases">
        <authorList>
            <person name="Jaros S."/>
            <person name="Januszkiewicz K."/>
            <person name="Wedrychowicz H."/>
        </authorList>
    </citation>
    <scope>NUCLEOTIDE SEQUENCE [LARGE SCALE GENOMIC DNA]</scope>
    <source>
        <strain evidence="7 8">DSM 16917</strain>
    </source>
</reference>
<dbReference type="Proteomes" id="UP000184268">
    <property type="component" value="Unassembled WGS sequence"/>
</dbReference>
<keyword evidence="8" id="KW-1185">Reference proteome</keyword>
<dbReference type="PROSITE" id="PS00101">
    <property type="entry name" value="HEXAPEP_TRANSFERASES"/>
    <property type="match status" value="1"/>
</dbReference>
<dbReference type="Pfam" id="PF00132">
    <property type="entry name" value="Hexapep"/>
    <property type="match status" value="1"/>
</dbReference>
<dbReference type="FunFam" id="2.160.10.10:FF:000008">
    <property type="entry name" value="Maltose O-acetyltransferase"/>
    <property type="match status" value="1"/>
</dbReference>
<dbReference type="EMBL" id="FQXG01000002">
    <property type="protein sequence ID" value="SHH31210.1"/>
    <property type="molecule type" value="Genomic_DNA"/>
</dbReference>
<dbReference type="InterPro" id="IPR018357">
    <property type="entry name" value="Hexapep_transf_CS"/>
</dbReference>
<evidence type="ECO:0000256" key="1">
    <source>
        <dbReference type="ARBA" id="ARBA00007274"/>
    </source>
</evidence>
<gene>
    <name evidence="7" type="ORF">SAMN02745129_1799</name>
</gene>
<dbReference type="InterPro" id="IPR024688">
    <property type="entry name" value="Mac_dom"/>
</dbReference>